<dbReference type="PANTHER" id="PTHR45376">
    <property type="entry name" value="CHAPERONE DNAJ-DOMAIN SUPERFAMILY PROTEIN-RELATED"/>
    <property type="match status" value="1"/>
</dbReference>
<feature type="domain" description="J" evidence="1">
    <location>
        <begin position="202"/>
        <end position="263"/>
    </location>
</feature>
<dbReference type="Gene3D" id="1.10.287.110">
    <property type="entry name" value="DnaJ domain"/>
    <property type="match status" value="1"/>
</dbReference>
<accession>A0A5B7BJ20</accession>
<reference evidence="2" key="1">
    <citation type="submission" date="2019-08" db="EMBL/GenBank/DDBJ databases">
        <title>Reference gene set and small RNA set construction with multiple tissues from Davidia involucrata Baill.</title>
        <authorList>
            <person name="Yang H."/>
            <person name="Zhou C."/>
            <person name="Li G."/>
            <person name="Wang J."/>
            <person name="Gao P."/>
            <person name="Wang M."/>
            <person name="Wang R."/>
            <person name="Zhao Y."/>
        </authorList>
    </citation>
    <scope>NUCLEOTIDE SEQUENCE</scope>
    <source>
        <tissue evidence="2">Mixed with DoveR01_LX</tissue>
    </source>
</reference>
<protein>
    <recommendedName>
        <fullName evidence="1">J domain-containing protein</fullName>
    </recommendedName>
</protein>
<dbReference type="Pfam" id="PF00226">
    <property type="entry name" value="DnaJ"/>
    <property type="match status" value="1"/>
</dbReference>
<evidence type="ECO:0000313" key="2">
    <source>
        <dbReference type="EMBL" id="MPA68186.1"/>
    </source>
</evidence>
<dbReference type="PANTHER" id="PTHR45376:SF1">
    <property type="entry name" value="CHAPERONE DNAJ-DOMAIN SUPERFAMILY PROTEIN-RELATED"/>
    <property type="match status" value="1"/>
</dbReference>
<evidence type="ECO:0000259" key="1">
    <source>
        <dbReference type="PROSITE" id="PS50076"/>
    </source>
</evidence>
<dbReference type="InterPro" id="IPR036869">
    <property type="entry name" value="J_dom_sf"/>
</dbReference>
<dbReference type="PROSITE" id="PS50076">
    <property type="entry name" value="DNAJ_2"/>
    <property type="match status" value="1"/>
</dbReference>
<organism evidence="2">
    <name type="scientific">Davidia involucrata</name>
    <name type="common">Dove tree</name>
    <dbReference type="NCBI Taxonomy" id="16924"/>
    <lineage>
        <taxon>Eukaryota</taxon>
        <taxon>Viridiplantae</taxon>
        <taxon>Streptophyta</taxon>
        <taxon>Embryophyta</taxon>
        <taxon>Tracheophyta</taxon>
        <taxon>Spermatophyta</taxon>
        <taxon>Magnoliopsida</taxon>
        <taxon>eudicotyledons</taxon>
        <taxon>Gunneridae</taxon>
        <taxon>Pentapetalae</taxon>
        <taxon>asterids</taxon>
        <taxon>Cornales</taxon>
        <taxon>Nyssaceae</taxon>
        <taxon>Davidia</taxon>
    </lineage>
</organism>
<dbReference type="AlphaFoldDB" id="A0A5B7BJ20"/>
<proteinExistence type="predicted"/>
<sequence length="265" mass="30288">MNKAMKAGQINSQANPINLRAALFHSTPALDRRRRTHWNSGGGAYRDSSKRFNHYSKRFRKLNEKQSLLRNVSSFAEHLFQSWQHDHDEYDPASSKGSSWFRQEYQANGSRGGWAGNKGSRSQGRRGFQFCEDDVEVETIFRSAFGGNGYFYCSFVNEEFPQWKTSSGFSNNYRTSWNWRHQNEEEYDSSTESDSSESDLASDRLALGLSASGPLKLEDVKNAYRACALKWHPDRHKGSSKAIAEEKFKVCSAAYQSLCDWLALN</sequence>
<dbReference type="CDD" id="cd06257">
    <property type="entry name" value="DnaJ"/>
    <property type="match status" value="1"/>
</dbReference>
<dbReference type="EMBL" id="GHES01037627">
    <property type="protein sequence ID" value="MPA68186.1"/>
    <property type="molecule type" value="Transcribed_RNA"/>
</dbReference>
<name>A0A5B7BJ20_DAVIN</name>
<dbReference type="SMART" id="SM00271">
    <property type="entry name" value="DnaJ"/>
    <property type="match status" value="1"/>
</dbReference>
<gene>
    <name evidence="2" type="ORF">Din_037627</name>
</gene>
<dbReference type="InterPro" id="IPR001623">
    <property type="entry name" value="DnaJ_domain"/>
</dbReference>
<dbReference type="SUPFAM" id="SSF46565">
    <property type="entry name" value="Chaperone J-domain"/>
    <property type="match status" value="1"/>
</dbReference>